<keyword evidence="3 15" id="KW-0547">Nucleotide-binding</keyword>
<dbReference type="Proteomes" id="UP000011566">
    <property type="component" value="Unassembled WGS sequence"/>
</dbReference>
<evidence type="ECO:0000256" key="10">
    <source>
        <dbReference type="ARBA" id="ARBA00023204"/>
    </source>
</evidence>
<comment type="caution">
    <text evidence="15">Lacks conserved residue(s) required for the propagation of feature annotation.</text>
</comment>
<evidence type="ECO:0000259" key="16">
    <source>
        <dbReference type="PROSITE" id="PS51198"/>
    </source>
</evidence>
<dbReference type="Gene3D" id="3.40.50.300">
    <property type="entry name" value="P-loop containing nucleotide triphosphate hydrolases"/>
    <property type="match status" value="3"/>
</dbReference>
<dbReference type="InterPro" id="IPR014017">
    <property type="entry name" value="DNA_helicase_UvrD-like_C"/>
</dbReference>
<dbReference type="Pfam" id="PF12705">
    <property type="entry name" value="PDDEXK_1"/>
    <property type="match status" value="1"/>
</dbReference>
<dbReference type="InterPro" id="IPR013986">
    <property type="entry name" value="DExx_box_DNA_helicase_dom_sf"/>
</dbReference>
<dbReference type="GO" id="GO:0005524">
    <property type="term" value="F:ATP binding"/>
    <property type="evidence" value="ECO:0007669"/>
    <property type="project" value="UniProtKB-UniRule"/>
</dbReference>
<dbReference type="InterPro" id="IPR011335">
    <property type="entry name" value="Restrct_endonuc-II-like"/>
</dbReference>
<evidence type="ECO:0000256" key="6">
    <source>
        <dbReference type="ARBA" id="ARBA00022806"/>
    </source>
</evidence>
<dbReference type="AlphaFoldDB" id="M0MBE0"/>
<dbReference type="eggNOG" id="arCOG00802">
    <property type="taxonomic scope" value="Archaea"/>
</dbReference>
<evidence type="ECO:0000256" key="4">
    <source>
        <dbReference type="ARBA" id="ARBA00022763"/>
    </source>
</evidence>
<evidence type="ECO:0000256" key="15">
    <source>
        <dbReference type="PROSITE-ProRule" id="PRU00560"/>
    </source>
</evidence>
<dbReference type="EMBL" id="AOMB01000003">
    <property type="protein sequence ID" value="EMA41954.1"/>
    <property type="molecule type" value="Genomic_DNA"/>
</dbReference>
<evidence type="ECO:0000256" key="2">
    <source>
        <dbReference type="ARBA" id="ARBA00022722"/>
    </source>
</evidence>
<dbReference type="InterPro" id="IPR038726">
    <property type="entry name" value="PDDEXK_AddAB-type"/>
</dbReference>
<dbReference type="Gene3D" id="1.10.10.160">
    <property type="match status" value="1"/>
</dbReference>
<sequence length="1162" mass="131886">MLTAADAPSSDRVLVLTFANEAAGSIQESITEAEQLSIDQAYNVDVYTYHSFCNRLVSEYAYILGADPDFDVITKDQRYRIIESLITEHNYQYVSQRQNDSEAVVKQARNYIRDMRQEAITPGMINNFLPPRSTVGELKQLVVNLEQSAAQVFDPDSLIPDDFEAGETQIASSLAEYREALAHWQQAAEHQSGEIWSTVESYLDFLELWTEMVEALVHEDSPMAYNFLPHALFQSGINSYWWTDLKQTPFGHLKSYITVLEEMHQLQEIYQDYVDELEFRGALDFDGLINRADMLINDSQVSAEIRSRWDYVYCDEFQDTDDVQMDVVTGLYQNDGTQLLAIGDVDQAIYGWRGANPDGLNELGDHFEDDNRIDMQLNFRSEQEILEVANQCGGYDSKDLVSDNCETETDDGEAYVTRDEDDEARVALVNGNKTQQTTAQEVATTISQLLENGFNDIEGRSLGDIAVVVRRNRQARDVAASLRNRQIPYRVDGSSESVLKSGVQTILSYFRTLVDPDADIHLRRVLMLVYRVTDTDLKALETAPADSLYDAVMNHDDIGSLFLDEPERVDRAQNDIDELHELKDSHSLPYFYSAFLDTTAVEWYLKEDDRAQMDRIKKFIEAYESDNVLRRFSEGFVDSLERSLKGSDDVGVGIGSQSEDKVNIMTVHQAKGLQFDTVLFPYLEDTEWLSMNCPSWASPEDAAWNAHRYSSIIRSLKDEEFTHPLAESLYQEEQEEHWRTFHVGVTRAESLLVLFSQPPEEYDDWKKSVSYLRRQCIRASGPTNSPEQLLIDVFPDVDTPWSPEQPKMRLWNTVQATFEKVQEQYPHTVIDLSDAVSEAADATPGTITYYNKYEDKLNIEQATDEIHELGRDIFEENLTPQDSAETDIYPTSLSFEDGAKLPVQHSHTSLETYSDCPRRHLLDHVLYGFDDPMPADAAIGRSDEPSWRKVGDVFHAVAEEAFYQNHTAENEWLAICDRVVRARDLESVRSEVEECIHRLFGTDLLAWDPIAAELPFEVTGVPGVDGPVVGYIDSVRRVPDKGLAVLDYKTTFDKRDIASSSQLLLYLRACEELFDEPVNWAGYVYVGEAGGTSGEIDLISRDEFEGGWDDVIDMLQSADSPSWKAKPGSHCQHCTHRSLGCAPDEYAYDNEFVIDSGGSKSH</sequence>
<dbReference type="GO" id="GO:0003677">
    <property type="term" value="F:DNA binding"/>
    <property type="evidence" value="ECO:0007669"/>
    <property type="project" value="UniProtKB-KW"/>
</dbReference>
<dbReference type="InterPro" id="IPR000212">
    <property type="entry name" value="DNA_helicase_UvrD/REP"/>
</dbReference>
<protein>
    <recommendedName>
        <fullName evidence="13">DNA 3'-5' helicase</fullName>
        <ecNumber evidence="13">5.6.2.4</ecNumber>
    </recommendedName>
</protein>
<dbReference type="SUPFAM" id="SSF52980">
    <property type="entry name" value="Restriction endonuclease-like"/>
    <property type="match status" value="1"/>
</dbReference>
<keyword evidence="4" id="KW-0227">DNA damage</keyword>
<evidence type="ECO:0000256" key="7">
    <source>
        <dbReference type="ARBA" id="ARBA00022839"/>
    </source>
</evidence>
<evidence type="ECO:0000313" key="18">
    <source>
        <dbReference type="EMBL" id="EMA41954.1"/>
    </source>
</evidence>
<dbReference type="PROSITE" id="PS51217">
    <property type="entry name" value="UVRD_HELICASE_CTER"/>
    <property type="match status" value="1"/>
</dbReference>
<keyword evidence="10" id="KW-0234">DNA repair</keyword>
<evidence type="ECO:0000256" key="9">
    <source>
        <dbReference type="ARBA" id="ARBA00023125"/>
    </source>
</evidence>
<accession>M0MBE0</accession>
<evidence type="ECO:0000313" key="19">
    <source>
        <dbReference type="Proteomes" id="UP000011566"/>
    </source>
</evidence>
<feature type="domain" description="UvrD-like helicase C-terminal" evidence="17">
    <location>
        <begin position="383"/>
        <end position="672"/>
    </location>
</feature>
<dbReference type="PANTHER" id="PTHR11070:SF2">
    <property type="entry name" value="ATP-DEPENDENT DNA HELICASE SRS2"/>
    <property type="match status" value="1"/>
</dbReference>
<evidence type="ECO:0000259" key="17">
    <source>
        <dbReference type="PROSITE" id="PS51217"/>
    </source>
</evidence>
<dbReference type="PATRIC" id="fig|1132509.6.peg.28"/>
<keyword evidence="9" id="KW-0238">DNA-binding</keyword>
<dbReference type="SUPFAM" id="SSF52540">
    <property type="entry name" value="P-loop containing nucleoside triphosphate hydrolases"/>
    <property type="match status" value="1"/>
</dbReference>
<evidence type="ECO:0000256" key="3">
    <source>
        <dbReference type="ARBA" id="ARBA00022741"/>
    </source>
</evidence>
<dbReference type="GO" id="GO:0000725">
    <property type="term" value="P:recombinational repair"/>
    <property type="evidence" value="ECO:0007669"/>
    <property type="project" value="TreeGrafter"/>
</dbReference>
<gene>
    <name evidence="18" type="ORF">C447_00150</name>
</gene>
<keyword evidence="7" id="KW-0269">Exonuclease</keyword>
<comment type="similarity">
    <text evidence="1">Belongs to the helicase family. UvrD subfamily.</text>
</comment>
<dbReference type="Pfam" id="PF13361">
    <property type="entry name" value="UvrD_C"/>
    <property type="match status" value="1"/>
</dbReference>
<comment type="catalytic activity">
    <reaction evidence="12">
        <text>Couples ATP hydrolysis with the unwinding of duplex DNA by translocating in the 3'-5' direction.</text>
        <dbReference type="EC" id="5.6.2.4"/>
    </reaction>
</comment>
<reference evidence="18 19" key="1">
    <citation type="journal article" date="2014" name="PLoS Genet.">
        <title>Phylogenetically driven sequencing of extremely halophilic archaea reveals strategies for static and dynamic osmo-response.</title>
        <authorList>
            <person name="Becker E.A."/>
            <person name="Seitzer P.M."/>
            <person name="Tritt A."/>
            <person name="Larsen D."/>
            <person name="Krusor M."/>
            <person name="Yao A.I."/>
            <person name="Wu D."/>
            <person name="Madern D."/>
            <person name="Eisen J.A."/>
            <person name="Darling A.E."/>
            <person name="Facciotti M.T."/>
        </authorList>
    </citation>
    <scope>NUCLEOTIDE SEQUENCE [LARGE SCALE GENOMIC DNA]</scope>
    <source>
        <strain evidence="18 19">100A6</strain>
    </source>
</reference>
<dbReference type="PROSITE" id="PS51198">
    <property type="entry name" value="UVRD_HELICASE_ATP_BIND"/>
    <property type="match status" value="1"/>
</dbReference>
<proteinExistence type="inferred from homology"/>
<keyword evidence="19" id="KW-1185">Reference proteome</keyword>
<dbReference type="Pfam" id="PF00580">
    <property type="entry name" value="UvrD-helicase"/>
    <property type="match status" value="1"/>
</dbReference>
<dbReference type="GO" id="GO:0004527">
    <property type="term" value="F:exonuclease activity"/>
    <property type="evidence" value="ECO:0007669"/>
    <property type="project" value="UniProtKB-KW"/>
</dbReference>
<name>M0MBE0_9EURY</name>
<evidence type="ECO:0000256" key="14">
    <source>
        <dbReference type="ARBA" id="ARBA00048988"/>
    </source>
</evidence>
<keyword evidence="8 15" id="KW-0067">ATP-binding</keyword>
<dbReference type="InterPro" id="IPR014016">
    <property type="entry name" value="UvrD-like_ATP-bd"/>
</dbReference>
<dbReference type="Gene3D" id="1.10.486.10">
    <property type="entry name" value="PCRA, domain 4"/>
    <property type="match status" value="1"/>
</dbReference>
<keyword evidence="2" id="KW-0540">Nuclease</keyword>
<dbReference type="GO" id="GO:0043138">
    <property type="term" value="F:3'-5' DNA helicase activity"/>
    <property type="evidence" value="ECO:0007669"/>
    <property type="project" value="UniProtKB-EC"/>
</dbReference>
<feature type="domain" description="UvrD-like helicase ATP-binding" evidence="16">
    <location>
        <begin position="1"/>
        <end position="382"/>
    </location>
</feature>
<dbReference type="InterPro" id="IPR027417">
    <property type="entry name" value="P-loop_NTPase"/>
</dbReference>
<evidence type="ECO:0000256" key="12">
    <source>
        <dbReference type="ARBA" id="ARBA00034617"/>
    </source>
</evidence>
<keyword evidence="6 15" id="KW-0347">Helicase</keyword>
<comment type="catalytic activity">
    <reaction evidence="14">
        <text>ATP + H2O = ADP + phosphate + H(+)</text>
        <dbReference type="Rhea" id="RHEA:13065"/>
        <dbReference type="ChEBI" id="CHEBI:15377"/>
        <dbReference type="ChEBI" id="CHEBI:15378"/>
        <dbReference type="ChEBI" id="CHEBI:30616"/>
        <dbReference type="ChEBI" id="CHEBI:43474"/>
        <dbReference type="ChEBI" id="CHEBI:456216"/>
        <dbReference type="EC" id="5.6.2.4"/>
    </reaction>
</comment>
<dbReference type="PANTHER" id="PTHR11070">
    <property type="entry name" value="UVRD / RECB / PCRA DNA HELICASE FAMILY MEMBER"/>
    <property type="match status" value="1"/>
</dbReference>
<organism evidence="18 19">
    <name type="scientific">Halococcus hamelinensis 100A6</name>
    <dbReference type="NCBI Taxonomy" id="1132509"/>
    <lineage>
        <taxon>Archaea</taxon>
        <taxon>Methanobacteriati</taxon>
        <taxon>Methanobacteriota</taxon>
        <taxon>Stenosarchaea group</taxon>
        <taxon>Halobacteria</taxon>
        <taxon>Halobacteriales</taxon>
        <taxon>Halococcaceae</taxon>
        <taxon>Halococcus</taxon>
    </lineage>
</organism>
<dbReference type="EC" id="5.6.2.4" evidence="13"/>
<keyword evidence="5 15" id="KW-0378">Hydrolase</keyword>
<evidence type="ECO:0000256" key="5">
    <source>
        <dbReference type="ARBA" id="ARBA00022801"/>
    </source>
</evidence>
<evidence type="ECO:0000256" key="1">
    <source>
        <dbReference type="ARBA" id="ARBA00009922"/>
    </source>
</evidence>
<keyword evidence="11" id="KW-0413">Isomerase</keyword>
<evidence type="ECO:0000256" key="11">
    <source>
        <dbReference type="ARBA" id="ARBA00023235"/>
    </source>
</evidence>
<evidence type="ECO:0000256" key="13">
    <source>
        <dbReference type="ARBA" id="ARBA00034808"/>
    </source>
</evidence>
<dbReference type="Gene3D" id="3.90.320.10">
    <property type="match status" value="1"/>
</dbReference>
<comment type="caution">
    <text evidence="18">The sequence shown here is derived from an EMBL/GenBank/DDBJ whole genome shotgun (WGS) entry which is preliminary data.</text>
</comment>
<evidence type="ECO:0000256" key="8">
    <source>
        <dbReference type="ARBA" id="ARBA00022840"/>
    </source>
</evidence>
<dbReference type="InterPro" id="IPR011604">
    <property type="entry name" value="PDDEXK-like_dom_sf"/>
</dbReference>